<dbReference type="AlphaFoldDB" id="A0A517Y1Q8"/>
<keyword evidence="1" id="KW-0732">Signal</keyword>
<proteinExistence type="predicted"/>
<dbReference type="EMBL" id="CP036273">
    <property type="protein sequence ID" value="QDU23674.1"/>
    <property type="molecule type" value="Genomic_DNA"/>
</dbReference>
<protein>
    <submittedName>
        <fullName evidence="3">Molybdopterin biosynthesis protein MoeB</fullName>
    </submittedName>
</protein>
<dbReference type="SMART" id="SM00450">
    <property type="entry name" value="RHOD"/>
    <property type="match status" value="1"/>
</dbReference>
<feature type="chain" id="PRO_5022113413" evidence="1">
    <location>
        <begin position="22"/>
        <end position="130"/>
    </location>
</feature>
<accession>A0A517Y1Q8</accession>
<dbReference type="KEGG" id="uli:ETAA1_56790"/>
<organism evidence="3 4">
    <name type="scientific">Urbifossiella limnaea</name>
    <dbReference type="NCBI Taxonomy" id="2528023"/>
    <lineage>
        <taxon>Bacteria</taxon>
        <taxon>Pseudomonadati</taxon>
        <taxon>Planctomycetota</taxon>
        <taxon>Planctomycetia</taxon>
        <taxon>Gemmatales</taxon>
        <taxon>Gemmataceae</taxon>
        <taxon>Urbifossiella</taxon>
    </lineage>
</organism>
<dbReference type="PANTHER" id="PTHR43031:SF7">
    <property type="entry name" value="NITRIC OXIDE REDUCTASE FLRD-NAD(+) REDUCTASE"/>
    <property type="match status" value="1"/>
</dbReference>
<dbReference type="PANTHER" id="PTHR43031">
    <property type="entry name" value="FAD-DEPENDENT OXIDOREDUCTASE"/>
    <property type="match status" value="1"/>
</dbReference>
<evidence type="ECO:0000256" key="1">
    <source>
        <dbReference type="SAM" id="SignalP"/>
    </source>
</evidence>
<evidence type="ECO:0000313" key="3">
    <source>
        <dbReference type="EMBL" id="QDU23674.1"/>
    </source>
</evidence>
<evidence type="ECO:0000259" key="2">
    <source>
        <dbReference type="PROSITE" id="PS50206"/>
    </source>
</evidence>
<dbReference type="PROSITE" id="PS50206">
    <property type="entry name" value="RHODANESE_3"/>
    <property type="match status" value="1"/>
</dbReference>
<dbReference type="SUPFAM" id="SSF52821">
    <property type="entry name" value="Rhodanese/Cell cycle control phosphatase"/>
    <property type="match status" value="1"/>
</dbReference>
<dbReference type="Pfam" id="PF00581">
    <property type="entry name" value="Rhodanese"/>
    <property type="match status" value="1"/>
</dbReference>
<dbReference type="InterPro" id="IPR001763">
    <property type="entry name" value="Rhodanese-like_dom"/>
</dbReference>
<dbReference type="CDD" id="cd00158">
    <property type="entry name" value="RHOD"/>
    <property type="match status" value="1"/>
</dbReference>
<name>A0A517Y1Q8_9BACT</name>
<keyword evidence="4" id="KW-1185">Reference proteome</keyword>
<dbReference type="RefSeq" id="WP_145243903.1">
    <property type="nucleotide sequence ID" value="NZ_CP036273.1"/>
</dbReference>
<evidence type="ECO:0000313" key="4">
    <source>
        <dbReference type="Proteomes" id="UP000319576"/>
    </source>
</evidence>
<feature type="domain" description="Rhodanese" evidence="2">
    <location>
        <begin position="37"/>
        <end position="130"/>
    </location>
</feature>
<reference evidence="3 4" key="1">
    <citation type="submission" date="2019-02" db="EMBL/GenBank/DDBJ databases">
        <title>Deep-cultivation of Planctomycetes and their phenomic and genomic characterization uncovers novel biology.</title>
        <authorList>
            <person name="Wiegand S."/>
            <person name="Jogler M."/>
            <person name="Boedeker C."/>
            <person name="Pinto D."/>
            <person name="Vollmers J."/>
            <person name="Rivas-Marin E."/>
            <person name="Kohn T."/>
            <person name="Peeters S.H."/>
            <person name="Heuer A."/>
            <person name="Rast P."/>
            <person name="Oberbeckmann S."/>
            <person name="Bunk B."/>
            <person name="Jeske O."/>
            <person name="Meyerdierks A."/>
            <person name="Storesund J.E."/>
            <person name="Kallscheuer N."/>
            <person name="Luecker S."/>
            <person name="Lage O.M."/>
            <person name="Pohl T."/>
            <person name="Merkel B.J."/>
            <person name="Hornburger P."/>
            <person name="Mueller R.-W."/>
            <person name="Bruemmer F."/>
            <person name="Labrenz M."/>
            <person name="Spormann A.M."/>
            <person name="Op den Camp H."/>
            <person name="Overmann J."/>
            <person name="Amann R."/>
            <person name="Jetten M.S.M."/>
            <person name="Mascher T."/>
            <person name="Medema M.H."/>
            <person name="Devos D.P."/>
            <person name="Kaster A.-K."/>
            <person name="Ovreas L."/>
            <person name="Rohde M."/>
            <person name="Galperin M.Y."/>
            <person name="Jogler C."/>
        </authorList>
    </citation>
    <scope>NUCLEOTIDE SEQUENCE [LARGE SCALE GENOMIC DNA]</scope>
    <source>
        <strain evidence="3 4">ETA_A1</strain>
    </source>
</reference>
<dbReference type="InterPro" id="IPR050229">
    <property type="entry name" value="GlpE_sulfurtransferase"/>
</dbReference>
<dbReference type="OrthoDB" id="9800872at2"/>
<sequence precursor="true">MKRLACAGVLAAFAFGGVLWAADHTTDSLDVVKTNVTAGKAVIVDVREAGEWGDGHLKGAKHVALSNLKAGVPAEKLRATLPPGSIVYLHCASGRRCLAAADLLKGKGYDVRPLRDGFDGLVKAGFEPAK</sequence>
<dbReference type="Proteomes" id="UP000319576">
    <property type="component" value="Chromosome"/>
</dbReference>
<dbReference type="Gene3D" id="3.40.250.10">
    <property type="entry name" value="Rhodanese-like domain"/>
    <property type="match status" value="1"/>
</dbReference>
<gene>
    <name evidence="3" type="ORF">ETAA1_56790</name>
</gene>
<dbReference type="InterPro" id="IPR036873">
    <property type="entry name" value="Rhodanese-like_dom_sf"/>
</dbReference>
<feature type="signal peptide" evidence="1">
    <location>
        <begin position="1"/>
        <end position="21"/>
    </location>
</feature>